<feature type="compositionally biased region" description="Basic and acidic residues" evidence="1">
    <location>
        <begin position="110"/>
        <end position="129"/>
    </location>
</feature>
<evidence type="ECO:0000313" key="3">
    <source>
        <dbReference type="EMBL" id="CAG8843014.1"/>
    </source>
</evidence>
<reference evidence="3 4" key="1">
    <citation type="submission" date="2021-06" db="EMBL/GenBank/DDBJ databases">
        <authorList>
            <person name="Kallberg Y."/>
            <person name="Tangrot J."/>
            <person name="Rosling A."/>
        </authorList>
    </citation>
    <scope>NUCLEOTIDE SEQUENCE [LARGE SCALE GENOMIC DNA]</scope>
    <source>
        <strain evidence="3 4">120-4 pot B 10/14</strain>
    </source>
</reference>
<accession>A0ABN7WY45</accession>
<feature type="compositionally biased region" description="Acidic residues" evidence="1">
    <location>
        <begin position="98"/>
        <end position="109"/>
    </location>
</feature>
<name>A0ABN7WY45_GIGMA</name>
<feature type="domain" description="DDE-1" evidence="2">
    <location>
        <begin position="11"/>
        <end position="61"/>
    </location>
</feature>
<evidence type="ECO:0000259" key="2">
    <source>
        <dbReference type="Pfam" id="PF03184"/>
    </source>
</evidence>
<organism evidence="3 4">
    <name type="scientific">Gigaspora margarita</name>
    <dbReference type="NCBI Taxonomy" id="4874"/>
    <lineage>
        <taxon>Eukaryota</taxon>
        <taxon>Fungi</taxon>
        <taxon>Fungi incertae sedis</taxon>
        <taxon>Mucoromycota</taxon>
        <taxon>Glomeromycotina</taxon>
        <taxon>Glomeromycetes</taxon>
        <taxon>Diversisporales</taxon>
        <taxon>Gigasporaceae</taxon>
        <taxon>Gigaspora</taxon>
    </lineage>
</organism>
<dbReference type="Proteomes" id="UP000789901">
    <property type="component" value="Unassembled WGS sequence"/>
</dbReference>
<sequence>HIMNWAKALFHSENTDLAIIPGSLTSMCQPLDVCINKPFKDKLCKYWHKWMSNGSNGITKKGNLKCADLNTKYGISNCLLGSEDHLIYDYDSYKDSEKEDSDEYKDEDSNEYKYEKSGEDNYEESNKNDEGEDSDKDVDEKHEYSEWSEYFVIID</sequence>
<protein>
    <submittedName>
        <fullName evidence="3">25405_t:CDS:1</fullName>
    </submittedName>
</protein>
<proteinExistence type="predicted"/>
<dbReference type="Pfam" id="PF03184">
    <property type="entry name" value="DDE_1"/>
    <property type="match status" value="1"/>
</dbReference>
<evidence type="ECO:0000256" key="1">
    <source>
        <dbReference type="SAM" id="MobiDB-lite"/>
    </source>
</evidence>
<comment type="caution">
    <text evidence="3">The sequence shown here is derived from an EMBL/GenBank/DDBJ whole genome shotgun (WGS) entry which is preliminary data.</text>
</comment>
<keyword evidence="4" id="KW-1185">Reference proteome</keyword>
<dbReference type="EMBL" id="CAJVQB010070984">
    <property type="protein sequence ID" value="CAG8843014.1"/>
    <property type="molecule type" value="Genomic_DNA"/>
</dbReference>
<gene>
    <name evidence="3" type="ORF">GMARGA_LOCUS36306</name>
</gene>
<feature type="non-terminal residue" evidence="3">
    <location>
        <position position="1"/>
    </location>
</feature>
<evidence type="ECO:0000313" key="4">
    <source>
        <dbReference type="Proteomes" id="UP000789901"/>
    </source>
</evidence>
<dbReference type="InterPro" id="IPR004875">
    <property type="entry name" value="DDE_SF_endonuclease_dom"/>
</dbReference>
<feature type="region of interest" description="Disordered" evidence="1">
    <location>
        <begin position="95"/>
        <end position="142"/>
    </location>
</feature>